<sequence length="169" mass="19075">MEEKETACAKPAEQVQKESCVIQASGPTEIPRRGSPLQIKQEPDEGLAQLCEEEIGNTEAQRQRFRHFCYQDAEGPREVCNRLRELCHRWLKPERHTKEQILETLVLEQFLVILPPEIQGCVRDRGPESCAQAVALAEGFLLRQKEAQLVSVGPVSCFSTLSSCKDLQT</sequence>
<protein>
    <recommendedName>
        <fullName evidence="2">SCAN box domain-containing protein</fullName>
    </recommendedName>
</protein>
<dbReference type="AlphaFoldDB" id="A0A670ZP60"/>
<dbReference type="PANTHER" id="PTHR45935:SF15">
    <property type="entry name" value="SCAN BOX DOMAIN-CONTAINING PROTEIN"/>
    <property type="match status" value="1"/>
</dbReference>
<dbReference type="Gene3D" id="1.10.4020.10">
    <property type="entry name" value="DNA breaking-rejoining enzymes"/>
    <property type="match status" value="1"/>
</dbReference>
<dbReference type="CDD" id="cd07936">
    <property type="entry name" value="SCAN"/>
    <property type="match status" value="1"/>
</dbReference>
<dbReference type="PROSITE" id="PS50804">
    <property type="entry name" value="SCAN_BOX"/>
    <property type="match status" value="1"/>
</dbReference>
<dbReference type="SMART" id="SM00431">
    <property type="entry name" value="SCAN"/>
    <property type="match status" value="1"/>
</dbReference>
<dbReference type="GeneTree" id="ENSGT00940000154715"/>
<evidence type="ECO:0000259" key="2">
    <source>
        <dbReference type="PROSITE" id="PS50804"/>
    </source>
</evidence>
<dbReference type="PANTHER" id="PTHR45935">
    <property type="entry name" value="PROTEIN ZBED8-RELATED"/>
    <property type="match status" value="1"/>
</dbReference>
<evidence type="ECO:0000313" key="4">
    <source>
        <dbReference type="Proteomes" id="UP000472273"/>
    </source>
</evidence>
<dbReference type="InterPro" id="IPR003309">
    <property type="entry name" value="SCAN_dom"/>
</dbReference>
<dbReference type="FunFam" id="1.10.4020.10:FF:000001">
    <property type="entry name" value="zinc finger protein 263 isoform X1"/>
    <property type="match status" value="1"/>
</dbReference>
<dbReference type="InterPro" id="IPR038269">
    <property type="entry name" value="SCAN_sf"/>
</dbReference>
<evidence type="ECO:0000256" key="1">
    <source>
        <dbReference type="ARBA" id="ARBA00023242"/>
    </source>
</evidence>
<organism evidence="3 4">
    <name type="scientific">Pseudonaja textilis</name>
    <name type="common">Eastern brown snake</name>
    <dbReference type="NCBI Taxonomy" id="8673"/>
    <lineage>
        <taxon>Eukaryota</taxon>
        <taxon>Metazoa</taxon>
        <taxon>Chordata</taxon>
        <taxon>Craniata</taxon>
        <taxon>Vertebrata</taxon>
        <taxon>Euteleostomi</taxon>
        <taxon>Lepidosauria</taxon>
        <taxon>Squamata</taxon>
        <taxon>Bifurcata</taxon>
        <taxon>Unidentata</taxon>
        <taxon>Episquamata</taxon>
        <taxon>Toxicofera</taxon>
        <taxon>Serpentes</taxon>
        <taxon>Colubroidea</taxon>
        <taxon>Elapidae</taxon>
        <taxon>Hydrophiinae</taxon>
        <taxon>Pseudonaja</taxon>
    </lineage>
</organism>
<dbReference type="SUPFAM" id="SSF47353">
    <property type="entry name" value="Retrovirus capsid dimerization domain-like"/>
    <property type="match status" value="1"/>
</dbReference>
<reference evidence="3" key="2">
    <citation type="submission" date="2025-09" db="UniProtKB">
        <authorList>
            <consortium name="Ensembl"/>
        </authorList>
    </citation>
    <scope>IDENTIFICATION</scope>
</reference>
<keyword evidence="4" id="KW-1185">Reference proteome</keyword>
<name>A0A670ZP60_PSETE</name>
<evidence type="ECO:0000313" key="3">
    <source>
        <dbReference type="Ensembl" id="ENSPTXP00000024530.1"/>
    </source>
</evidence>
<dbReference type="InterPro" id="IPR050916">
    <property type="entry name" value="SCAN-C2H2_zinc_finger"/>
</dbReference>
<dbReference type="Proteomes" id="UP000472273">
    <property type="component" value="Unplaced"/>
</dbReference>
<dbReference type="Pfam" id="PF02023">
    <property type="entry name" value="SCAN"/>
    <property type="match status" value="1"/>
</dbReference>
<feature type="domain" description="SCAN box" evidence="2">
    <location>
        <begin position="62"/>
        <end position="140"/>
    </location>
</feature>
<dbReference type="Ensembl" id="ENSPTXT00000025289.1">
    <property type="protein sequence ID" value="ENSPTXP00000024530.1"/>
    <property type="gene ID" value="ENSPTXG00000017082.1"/>
</dbReference>
<proteinExistence type="predicted"/>
<keyword evidence="1" id="KW-0539">Nucleus</keyword>
<reference evidence="3" key="1">
    <citation type="submission" date="2025-08" db="UniProtKB">
        <authorList>
            <consortium name="Ensembl"/>
        </authorList>
    </citation>
    <scope>IDENTIFICATION</scope>
</reference>
<accession>A0A670ZP60</accession>